<dbReference type="Proteomes" id="UP000803844">
    <property type="component" value="Unassembled WGS sequence"/>
</dbReference>
<evidence type="ECO:0000256" key="6">
    <source>
        <dbReference type="ARBA" id="ARBA00039335"/>
    </source>
</evidence>
<dbReference type="Pfam" id="PF00333">
    <property type="entry name" value="Ribosomal_S5"/>
    <property type="match status" value="1"/>
</dbReference>
<dbReference type="SUPFAM" id="SSF54211">
    <property type="entry name" value="Ribosomal protein S5 domain 2-like"/>
    <property type="match status" value="1"/>
</dbReference>
<dbReference type="SUPFAM" id="SSF54768">
    <property type="entry name" value="dsRNA-binding domain-like"/>
    <property type="match status" value="1"/>
</dbReference>
<feature type="compositionally biased region" description="Basic residues" evidence="10">
    <location>
        <begin position="44"/>
        <end position="53"/>
    </location>
</feature>
<keyword evidence="5 8" id="KW-0687">Ribonucleoprotein</keyword>
<dbReference type="InterPro" id="IPR013810">
    <property type="entry name" value="Ribosomal_uS5_N"/>
</dbReference>
<dbReference type="GO" id="GO:0006412">
    <property type="term" value="P:translation"/>
    <property type="evidence" value="ECO:0007669"/>
    <property type="project" value="InterPro"/>
</dbReference>
<keyword evidence="3 8" id="KW-0689">Ribosomal protein</keyword>
<dbReference type="FunFam" id="3.30.230.10:FF:000002">
    <property type="entry name" value="30S ribosomal protein S5"/>
    <property type="match status" value="1"/>
</dbReference>
<proteinExistence type="inferred from homology"/>
<comment type="subcellular location">
    <subcellularLocation>
        <location evidence="1">Mitochondrion</location>
    </subcellularLocation>
</comment>
<evidence type="ECO:0000259" key="11">
    <source>
        <dbReference type="PROSITE" id="PS50881"/>
    </source>
</evidence>
<accession>A0A9P5CQM2</accession>
<evidence type="ECO:0000313" key="13">
    <source>
        <dbReference type="Proteomes" id="UP000803844"/>
    </source>
</evidence>
<evidence type="ECO:0000256" key="5">
    <source>
        <dbReference type="ARBA" id="ARBA00023274"/>
    </source>
</evidence>
<organism evidence="12 13">
    <name type="scientific">Cryphonectria parasitica (strain ATCC 38755 / EP155)</name>
    <dbReference type="NCBI Taxonomy" id="660469"/>
    <lineage>
        <taxon>Eukaryota</taxon>
        <taxon>Fungi</taxon>
        <taxon>Dikarya</taxon>
        <taxon>Ascomycota</taxon>
        <taxon>Pezizomycotina</taxon>
        <taxon>Sordariomycetes</taxon>
        <taxon>Sordariomycetidae</taxon>
        <taxon>Diaporthales</taxon>
        <taxon>Cryphonectriaceae</taxon>
        <taxon>Cryphonectria-Endothia species complex</taxon>
        <taxon>Cryphonectria</taxon>
    </lineage>
</organism>
<dbReference type="InterPro" id="IPR005324">
    <property type="entry name" value="Ribosomal_uS5_C"/>
</dbReference>
<dbReference type="Gene3D" id="3.30.160.20">
    <property type="match status" value="1"/>
</dbReference>
<dbReference type="Pfam" id="PF03719">
    <property type="entry name" value="Ribosomal_S5_C"/>
    <property type="match status" value="1"/>
</dbReference>
<protein>
    <recommendedName>
        <fullName evidence="6">Small ribosomal subunit protein uS5m</fullName>
    </recommendedName>
    <alternativeName>
        <fullName evidence="7">28S ribosomal protein S5, mitochondrial</fullName>
    </alternativeName>
</protein>
<dbReference type="FunFam" id="3.30.160.20:FF:000022">
    <property type="entry name" value="28S ribosomal protein S5, mitochondrial"/>
    <property type="match status" value="1"/>
</dbReference>
<dbReference type="AlphaFoldDB" id="A0A9P5CQM2"/>
<dbReference type="RefSeq" id="XP_040777181.1">
    <property type="nucleotide sequence ID" value="XM_040917142.1"/>
</dbReference>
<dbReference type="InterPro" id="IPR020568">
    <property type="entry name" value="Ribosomal_Su5_D2-typ_SF"/>
</dbReference>
<dbReference type="PANTHER" id="PTHR48277">
    <property type="entry name" value="MITOCHONDRIAL RIBOSOMAL PROTEIN S5"/>
    <property type="match status" value="1"/>
</dbReference>
<keyword evidence="13" id="KW-1185">Reference proteome</keyword>
<evidence type="ECO:0000256" key="9">
    <source>
        <dbReference type="RuleBase" id="RU003823"/>
    </source>
</evidence>
<keyword evidence="4" id="KW-0496">Mitochondrion</keyword>
<dbReference type="Gene3D" id="3.30.230.10">
    <property type="match status" value="1"/>
</dbReference>
<dbReference type="OrthoDB" id="309483at2759"/>
<reference evidence="12" key="1">
    <citation type="journal article" date="2020" name="Phytopathology">
        <title>Genome sequence of the chestnut blight fungus Cryphonectria parasitica EP155: A fundamental resource for an archetypical invasive plant pathogen.</title>
        <authorList>
            <person name="Crouch J.A."/>
            <person name="Dawe A."/>
            <person name="Aerts A."/>
            <person name="Barry K."/>
            <person name="Churchill A.C.L."/>
            <person name="Grimwood J."/>
            <person name="Hillman B."/>
            <person name="Milgroom M.G."/>
            <person name="Pangilinan J."/>
            <person name="Smith M."/>
            <person name="Salamov A."/>
            <person name="Schmutz J."/>
            <person name="Yadav J."/>
            <person name="Grigoriev I.V."/>
            <person name="Nuss D."/>
        </authorList>
    </citation>
    <scope>NUCLEOTIDE SEQUENCE</scope>
    <source>
        <strain evidence="12">EP155</strain>
    </source>
</reference>
<feature type="region of interest" description="Disordered" evidence="10">
    <location>
        <begin position="35"/>
        <end position="69"/>
    </location>
</feature>
<dbReference type="GO" id="GO:0003723">
    <property type="term" value="F:RNA binding"/>
    <property type="evidence" value="ECO:0007669"/>
    <property type="project" value="InterPro"/>
</dbReference>
<comment type="similarity">
    <text evidence="2 9">Belongs to the universal ribosomal protein uS5 family.</text>
</comment>
<dbReference type="InterPro" id="IPR014721">
    <property type="entry name" value="Ribsml_uS5_D2-typ_fold_subgr"/>
</dbReference>
<evidence type="ECO:0000256" key="10">
    <source>
        <dbReference type="SAM" id="MobiDB-lite"/>
    </source>
</evidence>
<evidence type="ECO:0000256" key="8">
    <source>
        <dbReference type="PROSITE-ProRule" id="PRU00268"/>
    </source>
</evidence>
<dbReference type="GO" id="GO:0005763">
    <property type="term" value="C:mitochondrial small ribosomal subunit"/>
    <property type="evidence" value="ECO:0007669"/>
    <property type="project" value="UniProtKB-ARBA"/>
</dbReference>
<dbReference type="GO" id="GO:0003735">
    <property type="term" value="F:structural constituent of ribosome"/>
    <property type="evidence" value="ECO:0007669"/>
    <property type="project" value="UniProtKB-UniRule"/>
</dbReference>
<feature type="region of interest" description="Disordered" evidence="10">
    <location>
        <begin position="224"/>
        <end position="244"/>
    </location>
</feature>
<name>A0A9P5CQM2_CRYP1</name>
<dbReference type="GeneID" id="63834271"/>
<dbReference type="InterPro" id="IPR000851">
    <property type="entry name" value="Ribosomal_uS5"/>
</dbReference>
<feature type="domain" description="S5 DRBM" evidence="11">
    <location>
        <begin position="334"/>
        <end position="397"/>
    </location>
</feature>
<evidence type="ECO:0000256" key="3">
    <source>
        <dbReference type="ARBA" id="ARBA00022980"/>
    </source>
</evidence>
<dbReference type="PANTHER" id="PTHR48277:SF1">
    <property type="entry name" value="MITOCHONDRIAL RIBOSOMAL PROTEIN S5"/>
    <property type="match status" value="1"/>
</dbReference>
<evidence type="ECO:0000256" key="4">
    <source>
        <dbReference type="ARBA" id="ARBA00023128"/>
    </source>
</evidence>
<comment type="caution">
    <text evidence="12">The sequence shown here is derived from an EMBL/GenBank/DDBJ whole genome shotgun (WGS) entry which is preliminary data.</text>
</comment>
<dbReference type="EMBL" id="MU032347">
    <property type="protein sequence ID" value="KAF3766220.1"/>
    <property type="molecule type" value="Genomic_DNA"/>
</dbReference>
<evidence type="ECO:0000256" key="2">
    <source>
        <dbReference type="ARBA" id="ARBA00008945"/>
    </source>
</evidence>
<evidence type="ECO:0000313" key="12">
    <source>
        <dbReference type="EMBL" id="KAF3766220.1"/>
    </source>
</evidence>
<dbReference type="GO" id="GO:0005743">
    <property type="term" value="C:mitochondrial inner membrane"/>
    <property type="evidence" value="ECO:0007669"/>
    <property type="project" value="UniProtKB-ARBA"/>
</dbReference>
<evidence type="ECO:0000256" key="1">
    <source>
        <dbReference type="ARBA" id="ARBA00004173"/>
    </source>
</evidence>
<dbReference type="PROSITE" id="PS50881">
    <property type="entry name" value="S5_DSRBD"/>
    <property type="match status" value="1"/>
</dbReference>
<evidence type="ECO:0000256" key="7">
    <source>
        <dbReference type="ARBA" id="ARBA00041606"/>
    </source>
</evidence>
<sequence length="498" mass="55231">MSVATPAASRLLCRSLAANSAKTSSRALAASRAAAAPSSPSPCHYHHQQRHQLHTTTPLAGRRKRSPFRNVKAEKMGLLDPERPEVMQNFKNNISADYDDADLEALRKRYTPEQLEALQIGEHAVSAEDLVVQGRLRNDPYRMMYHDDFATVRPHVDKRVRSGKAVDTSARFMTPDEFGDDFLDKMLSKGDGKPPTKRELIESMDRIIGAPEMPNLAELVKGRNAGEKDQVEFEEEGTASEDGGLSEADIKAGAMTELTTYKYLMERNSMTGFDGGINDTALAPELPEKIPGVAGLYKQQMDESDAMLDPEGKYQELKRQTGMSTKEIINIFNRHCKILVRRYVSNQTRLGKIRSSYVLAIAGNENGRLGMGEAKSVETETATQKAKLLAIRNMQPIRRYEDRTIYGNVAGKVGATVVNLYARPPGFGLRVSHRFFEMARAAGISDLAAKMPRSRNPMNSVKACFQALTNQPDPEQIARGRGRKLVDARKVYYGGAVH</sequence>
<gene>
    <name evidence="12" type="ORF">M406DRAFT_256986</name>
</gene>